<evidence type="ECO:0000256" key="4">
    <source>
        <dbReference type="ARBA" id="ARBA00022989"/>
    </source>
</evidence>
<feature type="non-terminal residue" evidence="10">
    <location>
        <position position="487"/>
    </location>
</feature>
<dbReference type="InterPro" id="IPR050250">
    <property type="entry name" value="Macrolide_Exporter_MacB"/>
</dbReference>
<dbReference type="EMBL" id="DVJJ01000125">
    <property type="protein sequence ID" value="HIS65359.1"/>
    <property type="molecule type" value="Genomic_DNA"/>
</dbReference>
<keyword evidence="3 7" id="KW-0812">Transmembrane</keyword>
<dbReference type="GO" id="GO:0022857">
    <property type="term" value="F:transmembrane transporter activity"/>
    <property type="evidence" value="ECO:0007669"/>
    <property type="project" value="TreeGrafter"/>
</dbReference>
<dbReference type="PANTHER" id="PTHR30572">
    <property type="entry name" value="MEMBRANE COMPONENT OF TRANSPORTER-RELATED"/>
    <property type="match status" value="1"/>
</dbReference>
<feature type="transmembrane region" description="Helical" evidence="7">
    <location>
        <begin position="444"/>
        <end position="462"/>
    </location>
</feature>
<feature type="domain" description="ABC3 transporter permease C-terminal" evidence="8">
    <location>
        <begin position="271"/>
        <end position="396"/>
    </location>
</feature>
<keyword evidence="4 7" id="KW-1133">Transmembrane helix</keyword>
<evidence type="ECO:0000256" key="6">
    <source>
        <dbReference type="ARBA" id="ARBA00038076"/>
    </source>
</evidence>
<organism evidence="10 11">
    <name type="scientific">Candidatus Avoscillospira avistercoris</name>
    <dbReference type="NCBI Taxonomy" id="2840707"/>
    <lineage>
        <taxon>Bacteria</taxon>
        <taxon>Bacillati</taxon>
        <taxon>Bacillota</taxon>
        <taxon>Clostridia</taxon>
        <taxon>Eubacteriales</taxon>
        <taxon>Oscillospiraceae</taxon>
        <taxon>Oscillospiraceae incertae sedis</taxon>
        <taxon>Candidatus Avoscillospira</taxon>
    </lineage>
</organism>
<keyword evidence="2" id="KW-1003">Cell membrane</keyword>
<comment type="caution">
    <text evidence="10">The sequence shown here is derived from an EMBL/GenBank/DDBJ whole genome shotgun (WGS) entry which is preliminary data.</text>
</comment>
<dbReference type="Proteomes" id="UP000886741">
    <property type="component" value="Unassembled WGS sequence"/>
</dbReference>
<evidence type="ECO:0000259" key="8">
    <source>
        <dbReference type="Pfam" id="PF02687"/>
    </source>
</evidence>
<evidence type="ECO:0000256" key="1">
    <source>
        <dbReference type="ARBA" id="ARBA00004651"/>
    </source>
</evidence>
<feature type="transmembrane region" description="Helical" evidence="7">
    <location>
        <begin position="268"/>
        <end position="288"/>
    </location>
</feature>
<evidence type="ECO:0000259" key="9">
    <source>
        <dbReference type="Pfam" id="PF12704"/>
    </source>
</evidence>
<comment type="subcellular location">
    <subcellularLocation>
        <location evidence="1">Cell membrane</location>
        <topology evidence="1">Multi-pass membrane protein</topology>
    </subcellularLocation>
</comment>
<feature type="transmembrane region" description="Helical" evidence="7">
    <location>
        <begin position="20"/>
        <end position="41"/>
    </location>
</feature>
<reference evidence="10" key="2">
    <citation type="journal article" date="2021" name="PeerJ">
        <title>Extensive microbial diversity within the chicken gut microbiome revealed by metagenomics and culture.</title>
        <authorList>
            <person name="Gilroy R."/>
            <person name="Ravi A."/>
            <person name="Getino M."/>
            <person name="Pursley I."/>
            <person name="Horton D.L."/>
            <person name="Alikhan N.F."/>
            <person name="Baker D."/>
            <person name="Gharbi K."/>
            <person name="Hall N."/>
            <person name="Watson M."/>
            <person name="Adriaenssens E.M."/>
            <person name="Foster-Nyarko E."/>
            <person name="Jarju S."/>
            <person name="Secka A."/>
            <person name="Antonio M."/>
            <person name="Oren A."/>
            <person name="Chaudhuri R.R."/>
            <person name="La Ragione R."/>
            <person name="Hildebrand F."/>
            <person name="Pallen M.J."/>
        </authorList>
    </citation>
    <scope>NUCLEOTIDE SEQUENCE</scope>
    <source>
        <strain evidence="10">ChiBcec16-1751</strain>
    </source>
</reference>
<evidence type="ECO:0000256" key="5">
    <source>
        <dbReference type="ARBA" id="ARBA00023136"/>
    </source>
</evidence>
<reference evidence="10" key="1">
    <citation type="submission" date="2020-10" db="EMBL/GenBank/DDBJ databases">
        <authorList>
            <person name="Gilroy R."/>
        </authorList>
    </citation>
    <scope>NUCLEOTIDE SEQUENCE</scope>
    <source>
        <strain evidence="10">ChiBcec16-1751</strain>
    </source>
</reference>
<dbReference type="PANTHER" id="PTHR30572:SF4">
    <property type="entry name" value="ABC TRANSPORTER PERMEASE YTRF"/>
    <property type="match status" value="1"/>
</dbReference>
<dbReference type="Pfam" id="PF02687">
    <property type="entry name" value="FtsX"/>
    <property type="match status" value="1"/>
</dbReference>
<protein>
    <submittedName>
        <fullName evidence="10">ABC transporter permease</fullName>
    </submittedName>
</protein>
<accession>A0A9D1FAT3</accession>
<evidence type="ECO:0000313" key="10">
    <source>
        <dbReference type="EMBL" id="HIS65359.1"/>
    </source>
</evidence>
<evidence type="ECO:0000313" key="11">
    <source>
        <dbReference type="Proteomes" id="UP000886741"/>
    </source>
</evidence>
<evidence type="ECO:0000256" key="3">
    <source>
        <dbReference type="ARBA" id="ARBA00022692"/>
    </source>
</evidence>
<feature type="transmembrane region" description="Helical" evidence="7">
    <location>
        <begin position="316"/>
        <end position="345"/>
    </location>
</feature>
<proteinExistence type="inferred from homology"/>
<dbReference type="Pfam" id="PF12704">
    <property type="entry name" value="MacB_PCD"/>
    <property type="match status" value="1"/>
</dbReference>
<evidence type="ECO:0000256" key="7">
    <source>
        <dbReference type="SAM" id="Phobius"/>
    </source>
</evidence>
<evidence type="ECO:0000256" key="2">
    <source>
        <dbReference type="ARBA" id="ARBA00022475"/>
    </source>
</evidence>
<name>A0A9D1FAT3_9FIRM</name>
<dbReference type="AlphaFoldDB" id="A0A9D1FAT3"/>
<dbReference type="GO" id="GO:0005886">
    <property type="term" value="C:plasma membrane"/>
    <property type="evidence" value="ECO:0007669"/>
    <property type="project" value="UniProtKB-SubCell"/>
</dbReference>
<gene>
    <name evidence="10" type="ORF">IAA83_08320</name>
</gene>
<comment type="similarity">
    <text evidence="6">Belongs to the ABC-4 integral membrane protein family.</text>
</comment>
<sequence>MNIFQKVTLQSLKKNKVRTIVTIVGVILSAAMISAVTTFTASMSNYMLQAAIASEGAWHGYVPDADIATTQEIVAAPEVAEASAMRHLGYALVDGNSPYVYVLSSDEETTEMLSVRLVGGHYPTSGNEILLPEHLLNSNKNTFKIGDTITLALGQRMVDGYYLTQGNPYQEEETLEVRETRTFTVAGVYRRLSDRVEPYEAPGYVAITGPDGNGNADSRYDVFFAMNRPGDIYSFLEDHTLNGKTNDRVLLYSGTTDVSGFENALRGLSAIVIGLIMFGSISLIYNAFSISVSERTKQFGLLSSIGATRKQLRGMVLFEALVVSVIGIPIGILSGILGIGVTLLFVGDLFATLLAGEGVPMTLCISAPSILVAIVVALVTVLISAWIPSGRATKITAIEAIRQSRDIRPDKKVRRSSGLTYRLFGLPGVLASQHYRRSRKKYRATIFSLFMSIVLFVSASAFTDYMVTMAGQGLDVAGYDVSMSLRQ</sequence>
<feature type="domain" description="MacB-like periplasmic core" evidence="9">
    <location>
        <begin position="19"/>
        <end position="190"/>
    </location>
</feature>
<dbReference type="InterPro" id="IPR003838">
    <property type="entry name" value="ABC3_permease_C"/>
</dbReference>
<dbReference type="InterPro" id="IPR025857">
    <property type="entry name" value="MacB_PCD"/>
</dbReference>
<keyword evidence="5 7" id="KW-0472">Membrane</keyword>
<feature type="transmembrane region" description="Helical" evidence="7">
    <location>
        <begin position="365"/>
        <end position="387"/>
    </location>
</feature>